<evidence type="ECO:0000256" key="3">
    <source>
        <dbReference type="ARBA" id="ARBA00023014"/>
    </source>
</evidence>
<dbReference type="PANTHER" id="PTHR43312:SF2">
    <property type="entry name" value="OXIDOREDUCTASE"/>
    <property type="match status" value="1"/>
</dbReference>
<protein>
    <submittedName>
        <fullName evidence="4">Aldo/keto reductase</fullName>
    </submittedName>
</protein>
<evidence type="ECO:0000256" key="2">
    <source>
        <dbReference type="ARBA" id="ARBA00023004"/>
    </source>
</evidence>
<proteinExistence type="predicted"/>
<dbReference type="KEGG" id="egd:GS424_011285"/>
<dbReference type="EMBL" id="CP063310">
    <property type="protein sequence ID" value="QOS67116.1"/>
    <property type="molecule type" value="Genomic_DNA"/>
</dbReference>
<keyword evidence="2" id="KW-0408">Iron</keyword>
<dbReference type="CDD" id="cd19096">
    <property type="entry name" value="AKR_Fe-S_oxidoreductase"/>
    <property type="match status" value="1"/>
</dbReference>
<keyword evidence="3" id="KW-0411">Iron-sulfur</keyword>
<dbReference type="InterPro" id="IPR020471">
    <property type="entry name" value="AKR"/>
</dbReference>
<dbReference type="SUPFAM" id="SSF51430">
    <property type="entry name" value="NAD(P)-linked oxidoreductase"/>
    <property type="match status" value="1"/>
</dbReference>
<dbReference type="GO" id="GO:0046872">
    <property type="term" value="F:metal ion binding"/>
    <property type="evidence" value="ECO:0007669"/>
    <property type="project" value="UniProtKB-KW"/>
</dbReference>
<dbReference type="GO" id="GO:0051536">
    <property type="term" value="F:iron-sulfur cluster binding"/>
    <property type="evidence" value="ECO:0007669"/>
    <property type="project" value="UniProtKB-KW"/>
</dbReference>
<dbReference type="Gene3D" id="3.20.20.100">
    <property type="entry name" value="NADP-dependent oxidoreductase domain"/>
    <property type="match status" value="1"/>
</dbReference>
<dbReference type="SUPFAM" id="SSF46548">
    <property type="entry name" value="alpha-helical ferredoxin"/>
    <property type="match status" value="1"/>
</dbReference>
<evidence type="ECO:0000313" key="4">
    <source>
        <dbReference type="EMBL" id="QOS67116.1"/>
    </source>
</evidence>
<evidence type="ECO:0000256" key="1">
    <source>
        <dbReference type="ARBA" id="ARBA00022723"/>
    </source>
</evidence>
<reference evidence="4 5" key="1">
    <citation type="submission" date="2020-10" db="EMBL/GenBank/DDBJ databases">
        <title>Eggerthella sp. nov., isolated from human feces.</title>
        <authorList>
            <person name="Yajun G."/>
        </authorList>
    </citation>
    <scope>NUCLEOTIDE SEQUENCE [LARGE SCALE GENOMIC DNA]</scope>
    <source>
        <strain evidence="4 5">HF-1101</strain>
    </source>
</reference>
<organism evidence="4 5">
    <name type="scientific">Eggerthella guodeyinii</name>
    <dbReference type="NCBI Taxonomy" id="2690837"/>
    <lineage>
        <taxon>Bacteria</taxon>
        <taxon>Bacillati</taxon>
        <taxon>Actinomycetota</taxon>
        <taxon>Coriobacteriia</taxon>
        <taxon>Eggerthellales</taxon>
        <taxon>Eggerthellaceae</taxon>
        <taxon>Eggerthella</taxon>
    </lineage>
</organism>
<keyword evidence="1" id="KW-0479">Metal-binding</keyword>
<dbReference type="Pfam" id="PF13187">
    <property type="entry name" value="Fer4_9"/>
    <property type="match status" value="1"/>
</dbReference>
<dbReference type="GO" id="GO:0016491">
    <property type="term" value="F:oxidoreductase activity"/>
    <property type="evidence" value="ECO:0007669"/>
    <property type="project" value="InterPro"/>
</dbReference>
<dbReference type="InterPro" id="IPR036812">
    <property type="entry name" value="NAD(P)_OxRdtase_dom_sf"/>
</dbReference>
<gene>
    <name evidence="4" type="ORF">GS424_011285</name>
</gene>
<name>A0A6L7IZS6_9ACTN</name>
<dbReference type="InterPro" id="IPR017900">
    <property type="entry name" value="4Fe4S_Fe_S_CS"/>
</dbReference>
<dbReference type="PRINTS" id="PR00069">
    <property type="entry name" value="ALDKETRDTASE"/>
</dbReference>
<dbReference type="PANTHER" id="PTHR43312">
    <property type="entry name" value="D-THREO-ALDOSE 1-DEHYDROGENASE"/>
    <property type="match status" value="1"/>
</dbReference>
<accession>A0A6L7IZS6</accession>
<dbReference type="PROSITE" id="PS00198">
    <property type="entry name" value="4FE4S_FER_1"/>
    <property type="match status" value="1"/>
</dbReference>
<evidence type="ECO:0000313" key="5">
    <source>
        <dbReference type="Proteomes" id="UP000478463"/>
    </source>
</evidence>
<dbReference type="InterPro" id="IPR017896">
    <property type="entry name" value="4Fe4S_Fe-S-bd"/>
</dbReference>
<dbReference type="AlphaFoldDB" id="A0A6L7IZS6"/>
<dbReference type="InterPro" id="IPR053135">
    <property type="entry name" value="AKR2_Oxidoreductase"/>
</dbReference>
<dbReference type="RefSeq" id="WP_160943350.1">
    <property type="nucleotide sequence ID" value="NZ_CP063310.1"/>
</dbReference>
<dbReference type="Pfam" id="PF00248">
    <property type="entry name" value="Aldo_ket_red"/>
    <property type="match status" value="1"/>
</dbReference>
<dbReference type="PROSITE" id="PS51379">
    <property type="entry name" value="4FE4S_FER_2"/>
    <property type="match status" value="1"/>
</dbReference>
<sequence length="396" mass="43671">MRYRIDPQSGAELSALGFGCMRFPANAVGRIDQDTAERLVLEAVDAGVNYFDTAYLYRGNEEALGAVFAKHPDLRERINLATKLPHLACSSRDDFDRYLGIQLERLRTDRVDYYLVHNVTAFEQWERLVALGIEEWVAAQKKAGVVRRIGFSFHGPAADFGRLLDAYDWDFCQIQYNYLNEHYQAGTAGLELAAERGLPVIVMEPLLGGRLAANLPRAATEALAAAGPQLSPAAWALRWVWDRPEVTVVLSGMNSSEQLVENAALADRALPRSMSADEHAAVARARDIFAESYRVPCTGCNYCMPCPKGVNIPACFAAYNASFAHSWFEGVKLYVTGVGAFGDSPRLVSDCVRCGACAKHCPQHIAIPDELETARKRVQPPLLPVALKVAGRVLRR</sequence>
<dbReference type="Proteomes" id="UP000478463">
    <property type="component" value="Chromosome"/>
</dbReference>
<dbReference type="InterPro" id="IPR023210">
    <property type="entry name" value="NADP_OxRdtase_dom"/>
</dbReference>